<comment type="similarity">
    <text evidence="3">Belongs to the bacterial flagellin family.</text>
</comment>
<comment type="subcellular location">
    <subcellularLocation>
        <location evidence="1">Bacterial flagellum</location>
    </subcellularLocation>
    <subcellularLocation>
        <location evidence="2">Secreted</location>
    </subcellularLocation>
</comment>
<evidence type="ECO:0000256" key="4">
    <source>
        <dbReference type="ARBA" id="ARBA00022525"/>
    </source>
</evidence>
<keyword evidence="7" id="KW-0966">Cell projection</keyword>
<feature type="domain" description="Flagellin N-terminal" evidence="6">
    <location>
        <begin position="9"/>
        <end position="138"/>
    </location>
</feature>
<sequence length="296" mass="32251">MRVSDSQFSAMMSLAMMGTNAEINKVTQKIATGNKINNLSDDPAATVKLQGLDRTISSAEQYQDNITNVQAKYSQYETYMMTLNDITLEMNDLLLQAKNSTVDSESATGIVNELQSLKQEALDILNKQSDGVYLFSGTDVYSPAISESPPYELLANDNHRETKVSDDKSVVNNFTASQVLGGTSEFFLAIDAAIEEIQNPSDDFQTTLGNALDVTSDTRTSVMNSVSVLGANYSTLDRMMQNSIDTALYASTVQSDINALDYAEASVRLTQSLTSLEATQKTFVSVMSSATLFDLM</sequence>
<name>A0A1G7ZYH1_9VIBR</name>
<reference evidence="7 8" key="1">
    <citation type="submission" date="2016-10" db="EMBL/GenBank/DDBJ databases">
        <authorList>
            <person name="de Groot N.N."/>
        </authorList>
    </citation>
    <scope>NUCLEOTIDE SEQUENCE [LARGE SCALE GENOMIC DNA]</scope>
    <source>
        <strain evidence="7 8">CGMCC 1.10228</strain>
    </source>
</reference>
<dbReference type="Pfam" id="PF00669">
    <property type="entry name" value="Flagellin_N"/>
    <property type="match status" value="1"/>
</dbReference>
<dbReference type="EMBL" id="FNDD01000009">
    <property type="protein sequence ID" value="SDH13647.1"/>
    <property type="molecule type" value="Genomic_DNA"/>
</dbReference>
<proteinExistence type="inferred from homology"/>
<dbReference type="Proteomes" id="UP000198854">
    <property type="component" value="Unassembled WGS sequence"/>
</dbReference>
<evidence type="ECO:0000256" key="1">
    <source>
        <dbReference type="ARBA" id="ARBA00004365"/>
    </source>
</evidence>
<dbReference type="GO" id="GO:0005576">
    <property type="term" value="C:extracellular region"/>
    <property type="evidence" value="ECO:0007669"/>
    <property type="project" value="UniProtKB-SubCell"/>
</dbReference>
<dbReference type="PANTHER" id="PTHR42792">
    <property type="entry name" value="FLAGELLIN"/>
    <property type="match status" value="1"/>
</dbReference>
<dbReference type="AlphaFoldDB" id="A0A1G7ZYH1"/>
<dbReference type="OrthoDB" id="9768249at2"/>
<evidence type="ECO:0000259" key="6">
    <source>
        <dbReference type="Pfam" id="PF00669"/>
    </source>
</evidence>
<protein>
    <submittedName>
        <fullName evidence="7">Flagellar hook-associated protein 3 FlgL</fullName>
    </submittedName>
</protein>
<dbReference type="InterPro" id="IPR001029">
    <property type="entry name" value="Flagellin_N"/>
</dbReference>
<keyword evidence="7" id="KW-0969">Cilium</keyword>
<gene>
    <name evidence="7" type="ORF">SAMN04488136_10932</name>
</gene>
<keyword evidence="8" id="KW-1185">Reference proteome</keyword>
<dbReference type="STRING" id="861298.SAMN04488136_10932"/>
<keyword evidence="7" id="KW-0282">Flagellum</keyword>
<evidence type="ECO:0000256" key="5">
    <source>
        <dbReference type="ARBA" id="ARBA00023143"/>
    </source>
</evidence>
<dbReference type="PANTHER" id="PTHR42792:SF1">
    <property type="entry name" value="FLAGELLAR HOOK-ASSOCIATED PROTEIN 3"/>
    <property type="match status" value="1"/>
</dbReference>
<evidence type="ECO:0000256" key="2">
    <source>
        <dbReference type="ARBA" id="ARBA00004613"/>
    </source>
</evidence>
<keyword evidence="4" id="KW-0964">Secreted</keyword>
<dbReference type="Gene3D" id="1.20.1330.10">
    <property type="entry name" value="f41 fragment of flagellin, N-terminal domain"/>
    <property type="match status" value="1"/>
</dbReference>
<evidence type="ECO:0000256" key="3">
    <source>
        <dbReference type="ARBA" id="ARBA00005709"/>
    </source>
</evidence>
<evidence type="ECO:0000313" key="7">
    <source>
        <dbReference type="EMBL" id="SDH13647.1"/>
    </source>
</evidence>
<dbReference type="InterPro" id="IPR001492">
    <property type="entry name" value="Flagellin"/>
</dbReference>
<evidence type="ECO:0000313" key="8">
    <source>
        <dbReference type="Proteomes" id="UP000198854"/>
    </source>
</evidence>
<dbReference type="RefSeq" id="WP_093272612.1">
    <property type="nucleotide sequence ID" value="NZ_FNDD01000009.1"/>
</dbReference>
<accession>A0A1G7ZYH1</accession>
<organism evidence="7 8">
    <name type="scientific">Vibrio xiamenensis</name>
    <dbReference type="NCBI Taxonomy" id="861298"/>
    <lineage>
        <taxon>Bacteria</taxon>
        <taxon>Pseudomonadati</taxon>
        <taxon>Pseudomonadota</taxon>
        <taxon>Gammaproteobacteria</taxon>
        <taxon>Vibrionales</taxon>
        <taxon>Vibrionaceae</taxon>
        <taxon>Vibrio</taxon>
    </lineage>
</organism>
<dbReference type="SUPFAM" id="SSF64518">
    <property type="entry name" value="Phase 1 flagellin"/>
    <property type="match status" value="1"/>
</dbReference>
<keyword evidence="5" id="KW-0975">Bacterial flagellum</keyword>
<dbReference type="GO" id="GO:0009288">
    <property type="term" value="C:bacterial-type flagellum"/>
    <property type="evidence" value="ECO:0007669"/>
    <property type="project" value="UniProtKB-SubCell"/>
</dbReference>
<dbReference type="GO" id="GO:0005198">
    <property type="term" value="F:structural molecule activity"/>
    <property type="evidence" value="ECO:0007669"/>
    <property type="project" value="InterPro"/>
</dbReference>